<dbReference type="InterPro" id="IPR050386">
    <property type="entry name" value="Glycosyl_hydrolase_5"/>
</dbReference>
<accession>A0A0M0J8Y9</accession>
<sequence length="535" mass="60244">MGSSQAGGIDTGADACCEGVGIRGGGFDRRRLEDEPNPYTCPDENHKSAAEDWKVMGTNLGGWLVLEPWITPSLFYQFLSSDEKYGTDAPKHTGMDSYTFCDALGPVEGNKQMRRHWQAWVREEDIASIAKTGSNMVRIPVGDWQFAPYGPYIGCMDGANDELKRVLDLCSKYKIKALLDIHAVRGSQNGFDNSGQALAVKWTQVTSQADDGGITTFEHWPIRSAEWAGKFELSSWSYSSINDTNINSTLAVVQTIVSMFKDHPAIWGLEPLNEPWQAIPLEVLKKFYWDGYHIVREGAPKWMFVMHDSFRGYPSAWWDFMKGCSHKVLDAHIYQAWNRPGLMSTFYKNACNFRGNVRQMEEQVDMPLIVGEWSLATDNCAMWLNGFNDNLPGYPKVSCRMFPCAAPYMGYEQPGTPPSNEMPLQGPYGTGVSGPQFGQCPVGVEWGDRNNEYMTTLTMKSLNSFNSGHGWFFWNFRTEMEPRWSFIQAYYNGWFPGNVSDVHAAEVMRGARREALLEDLLGSSRADSDYASYGQ</sequence>
<keyword evidence="2 4" id="KW-0378">Hydrolase</keyword>
<evidence type="ECO:0000259" key="5">
    <source>
        <dbReference type="Pfam" id="PF00150"/>
    </source>
</evidence>
<evidence type="ECO:0000256" key="4">
    <source>
        <dbReference type="RuleBase" id="RU361153"/>
    </source>
</evidence>
<evidence type="ECO:0000313" key="6">
    <source>
        <dbReference type="EMBL" id="KOO23044.1"/>
    </source>
</evidence>
<dbReference type="InterPro" id="IPR017853">
    <property type="entry name" value="GH"/>
</dbReference>
<dbReference type="PANTHER" id="PTHR31297:SF38">
    <property type="entry name" value="X8 DOMAIN-CONTAINING PROTEIN"/>
    <property type="match status" value="1"/>
</dbReference>
<protein>
    <submittedName>
        <fullName evidence="6">Glucan-beta</fullName>
    </submittedName>
</protein>
<dbReference type="GO" id="GO:0008422">
    <property type="term" value="F:beta-glucosidase activity"/>
    <property type="evidence" value="ECO:0007669"/>
    <property type="project" value="TreeGrafter"/>
</dbReference>
<dbReference type="AlphaFoldDB" id="A0A0M0J8Y9"/>
<comment type="similarity">
    <text evidence="1 4">Belongs to the glycosyl hydrolase 5 (cellulase A) family.</text>
</comment>
<dbReference type="EMBL" id="JWZX01003226">
    <property type="protein sequence ID" value="KOO23044.1"/>
    <property type="molecule type" value="Genomic_DNA"/>
</dbReference>
<reference evidence="7" key="1">
    <citation type="journal article" date="2015" name="PLoS Genet.">
        <title>Genome Sequence and Transcriptome Analyses of Chrysochromulina tobin: Metabolic Tools for Enhanced Algal Fitness in the Prominent Order Prymnesiales (Haptophyceae).</title>
        <authorList>
            <person name="Hovde B.T."/>
            <person name="Deodato C.R."/>
            <person name="Hunsperger H.M."/>
            <person name="Ryken S.A."/>
            <person name="Yost W."/>
            <person name="Jha R.K."/>
            <person name="Patterson J."/>
            <person name="Monnat R.J. Jr."/>
            <person name="Barlow S.B."/>
            <person name="Starkenburg S.R."/>
            <person name="Cattolico R.A."/>
        </authorList>
    </citation>
    <scope>NUCLEOTIDE SEQUENCE</scope>
    <source>
        <strain evidence="7">CCMP291</strain>
    </source>
</reference>
<dbReference type="Pfam" id="PF00150">
    <property type="entry name" value="Cellulase"/>
    <property type="match status" value="1"/>
</dbReference>
<gene>
    <name evidence="6" type="ORF">Ctob_001739</name>
</gene>
<name>A0A0M0J8Y9_9EUKA</name>
<dbReference type="OrthoDB" id="417697at2759"/>
<evidence type="ECO:0000256" key="1">
    <source>
        <dbReference type="ARBA" id="ARBA00005641"/>
    </source>
</evidence>
<dbReference type="InterPro" id="IPR001547">
    <property type="entry name" value="Glyco_hydro_5"/>
</dbReference>
<evidence type="ECO:0000256" key="3">
    <source>
        <dbReference type="ARBA" id="ARBA00023295"/>
    </source>
</evidence>
<dbReference type="Proteomes" id="UP000037460">
    <property type="component" value="Unassembled WGS sequence"/>
</dbReference>
<proteinExistence type="inferred from homology"/>
<dbReference type="GO" id="GO:0005576">
    <property type="term" value="C:extracellular region"/>
    <property type="evidence" value="ECO:0007669"/>
    <property type="project" value="TreeGrafter"/>
</dbReference>
<dbReference type="PANTHER" id="PTHR31297">
    <property type="entry name" value="GLUCAN ENDO-1,6-BETA-GLUCOSIDASE B"/>
    <property type="match status" value="1"/>
</dbReference>
<keyword evidence="7" id="KW-1185">Reference proteome</keyword>
<dbReference type="Gene3D" id="3.20.20.80">
    <property type="entry name" value="Glycosidases"/>
    <property type="match status" value="1"/>
</dbReference>
<evidence type="ECO:0000313" key="7">
    <source>
        <dbReference type="Proteomes" id="UP000037460"/>
    </source>
</evidence>
<dbReference type="GO" id="GO:0009986">
    <property type="term" value="C:cell surface"/>
    <property type="evidence" value="ECO:0007669"/>
    <property type="project" value="TreeGrafter"/>
</dbReference>
<feature type="domain" description="Glycoside hydrolase family 5" evidence="5">
    <location>
        <begin position="113"/>
        <end position="377"/>
    </location>
</feature>
<keyword evidence="3 4" id="KW-0326">Glycosidase</keyword>
<evidence type="ECO:0000256" key="2">
    <source>
        <dbReference type="ARBA" id="ARBA00022801"/>
    </source>
</evidence>
<dbReference type="GO" id="GO:0009251">
    <property type="term" value="P:glucan catabolic process"/>
    <property type="evidence" value="ECO:0007669"/>
    <property type="project" value="TreeGrafter"/>
</dbReference>
<dbReference type="SUPFAM" id="SSF51445">
    <property type="entry name" value="(Trans)glycosidases"/>
    <property type="match status" value="1"/>
</dbReference>
<comment type="caution">
    <text evidence="6">The sequence shown here is derived from an EMBL/GenBank/DDBJ whole genome shotgun (WGS) entry which is preliminary data.</text>
</comment>
<organism evidence="6 7">
    <name type="scientific">Chrysochromulina tobinii</name>
    <dbReference type="NCBI Taxonomy" id="1460289"/>
    <lineage>
        <taxon>Eukaryota</taxon>
        <taxon>Haptista</taxon>
        <taxon>Haptophyta</taxon>
        <taxon>Prymnesiophyceae</taxon>
        <taxon>Prymnesiales</taxon>
        <taxon>Chrysochromulinaceae</taxon>
        <taxon>Chrysochromulina</taxon>
    </lineage>
</organism>